<comment type="caution">
    <text evidence="2">The sequence shown here is derived from an EMBL/GenBank/DDBJ whole genome shotgun (WGS) entry which is preliminary data.</text>
</comment>
<proteinExistence type="predicted"/>
<accession>A0ABU6W163</accession>
<protein>
    <submittedName>
        <fullName evidence="2">Uncharacterized protein</fullName>
    </submittedName>
</protein>
<organism evidence="2 3">
    <name type="scientific">Stylosanthes scabra</name>
    <dbReference type="NCBI Taxonomy" id="79078"/>
    <lineage>
        <taxon>Eukaryota</taxon>
        <taxon>Viridiplantae</taxon>
        <taxon>Streptophyta</taxon>
        <taxon>Embryophyta</taxon>
        <taxon>Tracheophyta</taxon>
        <taxon>Spermatophyta</taxon>
        <taxon>Magnoliopsida</taxon>
        <taxon>eudicotyledons</taxon>
        <taxon>Gunneridae</taxon>
        <taxon>Pentapetalae</taxon>
        <taxon>rosids</taxon>
        <taxon>fabids</taxon>
        <taxon>Fabales</taxon>
        <taxon>Fabaceae</taxon>
        <taxon>Papilionoideae</taxon>
        <taxon>50 kb inversion clade</taxon>
        <taxon>dalbergioids sensu lato</taxon>
        <taxon>Dalbergieae</taxon>
        <taxon>Pterocarpus clade</taxon>
        <taxon>Stylosanthes</taxon>
    </lineage>
</organism>
<keyword evidence="3" id="KW-1185">Reference proteome</keyword>
<gene>
    <name evidence="2" type="ORF">PIB30_000514</name>
</gene>
<evidence type="ECO:0000313" key="3">
    <source>
        <dbReference type="Proteomes" id="UP001341840"/>
    </source>
</evidence>
<dbReference type="Proteomes" id="UP001341840">
    <property type="component" value="Unassembled WGS sequence"/>
</dbReference>
<evidence type="ECO:0000256" key="1">
    <source>
        <dbReference type="SAM" id="MobiDB-lite"/>
    </source>
</evidence>
<feature type="region of interest" description="Disordered" evidence="1">
    <location>
        <begin position="50"/>
        <end position="70"/>
    </location>
</feature>
<name>A0ABU6W163_9FABA</name>
<dbReference type="EMBL" id="JASCZI010181244">
    <property type="protein sequence ID" value="MED6179402.1"/>
    <property type="molecule type" value="Genomic_DNA"/>
</dbReference>
<reference evidence="2 3" key="1">
    <citation type="journal article" date="2023" name="Plants (Basel)">
        <title>Bridging the Gap: Combining Genomics and Transcriptomics Approaches to Understand Stylosanthes scabra, an Orphan Legume from the Brazilian Caatinga.</title>
        <authorList>
            <person name="Ferreira-Neto J.R.C."/>
            <person name="da Silva M.D."/>
            <person name="Binneck E."/>
            <person name="de Melo N.F."/>
            <person name="da Silva R.H."/>
            <person name="de Melo A.L.T.M."/>
            <person name="Pandolfi V."/>
            <person name="Bustamante F.O."/>
            <person name="Brasileiro-Vidal A.C."/>
            <person name="Benko-Iseppon A.M."/>
        </authorList>
    </citation>
    <scope>NUCLEOTIDE SEQUENCE [LARGE SCALE GENOMIC DNA]</scope>
    <source>
        <tissue evidence="2">Leaves</tissue>
    </source>
</reference>
<feature type="compositionally biased region" description="Acidic residues" evidence="1">
    <location>
        <begin position="168"/>
        <end position="218"/>
    </location>
</feature>
<evidence type="ECO:0000313" key="2">
    <source>
        <dbReference type="EMBL" id="MED6179402.1"/>
    </source>
</evidence>
<feature type="region of interest" description="Disordered" evidence="1">
    <location>
        <begin position="107"/>
        <end position="136"/>
    </location>
</feature>
<sequence length="218" mass="25357">MTQPNHNPQPSQVPIRHCGICSCTSHYTDECPKFQEDNVIASSHNYYDGQTIPPPNRQYQQQSQGWRDNQNHTFRSFYQEIKEMREAQKRTEAQITNLTEMLSKFTNQKTTNPSTPPPNQSPLTSQPLPNPKGGLNMVQKRDEEIEKKKARTQWLLDLMAEIDKIGGSDDEGWYFDDSEEEDSDEEEEEVEEDEEEEDEVEEDEKEEADGIVEQEEEI</sequence>
<feature type="compositionally biased region" description="Polar residues" evidence="1">
    <location>
        <begin position="57"/>
        <end position="70"/>
    </location>
</feature>
<feature type="region of interest" description="Disordered" evidence="1">
    <location>
        <begin position="165"/>
        <end position="218"/>
    </location>
</feature>